<evidence type="ECO:0008006" key="4">
    <source>
        <dbReference type="Google" id="ProtNLM"/>
    </source>
</evidence>
<feature type="region of interest" description="Disordered" evidence="1">
    <location>
        <begin position="824"/>
        <end position="852"/>
    </location>
</feature>
<feature type="region of interest" description="Disordered" evidence="1">
    <location>
        <begin position="1"/>
        <end position="26"/>
    </location>
</feature>
<feature type="compositionally biased region" description="Basic and acidic residues" evidence="1">
    <location>
        <begin position="166"/>
        <end position="181"/>
    </location>
</feature>
<feature type="compositionally biased region" description="Basic residues" evidence="1">
    <location>
        <begin position="191"/>
        <end position="201"/>
    </location>
</feature>
<dbReference type="InterPro" id="IPR006994">
    <property type="entry name" value="TCF25/Rqc1"/>
</dbReference>
<feature type="region of interest" description="Disordered" evidence="1">
    <location>
        <begin position="156"/>
        <end position="201"/>
    </location>
</feature>
<feature type="compositionally biased region" description="Basic and acidic residues" evidence="1">
    <location>
        <begin position="219"/>
        <end position="236"/>
    </location>
</feature>
<organism evidence="2 3">
    <name type="scientific">Manduca sexta</name>
    <name type="common">Tobacco hawkmoth</name>
    <name type="synonym">Tobacco hornworm</name>
    <dbReference type="NCBI Taxonomy" id="7130"/>
    <lineage>
        <taxon>Eukaryota</taxon>
        <taxon>Metazoa</taxon>
        <taxon>Ecdysozoa</taxon>
        <taxon>Arthropoda</taxon>
        <taxon>Hexapoda</taxon>
        <taxon>Insecta</taxon>
        <taxon>Pterygota</taxon>
        <taxon>Neoptera</taxon>
        <taxon>Endopterygota</taxon>
        <taxon>Lepidoptera</taxon>
        <taxon>Glossata</taxon>
        <taxon>Ditrysia</taxon>
        <taxon>Bombycoidea</taxon>
        <taxon>Sphingidae</taxon>
        <taxon>Sphinginae</taxon>
        <taxon>Sphingini</taxon>
        <taxon>Manduca</taxon>
    </lineage>
</organism>
<dbReference type="GO" id="GO:1990112">
    <property type="term" value="C:RQC complex"/>
    <property type="evidence" value="ECO:0007669"/>
    <property type="project" value="TreeGrafter"/>
</dbReference>
<dbReference type="Pfam" id="PF04910">
    <property type="entry name" value="Tcf25"/>
    <property type="match status" value="1"/>
</dbReference>
<keyword evidence="3" id="KW-1185">Reference proteome</keyword>
<proteinExistence type="predicted"/>
<dbReference type="PANTHER" id="PTHR22684:SF0">
    <property type="entry name" value="RIBOSOME QUALITY CONTROL COMPLEX SUBUNIT TCF25"/>
    <property type="match status" value="1"/>
</dbReference>
<evidence type="ECO:0000313" key="3">
    <source>
        <dbReference type="Proteomes" id="UP000791440"/>
    </source>
</evidence>
<dbReference type="EMBL" id="JH668296">
    <property type="protein sequence ID" value="KAG6442855.1"/>
    <property type="molecule type" value="Genomic_DNA"/>
</dbReference>
<comment type="caution">
    <text evidence="2">The sequence shown here is derived from an EMBL/GenBank/DDBJ whole genome shotgun (WGS) entry which is preliminary data.</text>
</comment>
<reference evidence="2" key="2">
    <citation type="submission" date="2020-12" db="EMBL/GenBank/DDBJ databases">
        <authorList>
            <person name="Kanost M."/>
        </authorList>
    </citation>
    <scope>NUCLEOTIDE SEQUENCE</scope>
</reference>
<dbReference type="Proteomes" id="UP000791440">
    <property type="component" value="Unassembled WGS sequence"/>
</dbReference>
<name>A0A921YPL1_MANSE</name>
<evidence type="ECO:0000313" key="2">
    <source>
        <dbReference type="EMBL" id="KAG6442855.1"/>
    </source>
</evidence>
<feature type="region of interest" description="Disordered" evidence="1">
    <location>
        <begin position="52"/>
        <end position="113"/>
    </location>
</feature>
<feature type="compositionally biased region" description="Polar residues" evidence="1">
    <location>
        <begin position="238"/>
        <end position="251"/>
    </location>
</feature>
<gene>
    <name evidence="2" type="ORF">O3G_MSEX002523</name>
</gene>
<evidence type="ECO:0000256" key="1">
    <source>
        <dbReference type="SAM" id="MobiDB-lite"/>
    </source>
</evidence>
<protein>
    <recommendedName>
        <fullName evidence="4">Transcription factor 25</fullName>
    </recommendedName>
</protein>
<feature type="compositionally biased region" description="Basic and acidic residues" evidence="1">
    <location>
        <begin position="76"/>
        <end position="89"/>
    </location>
</feature>
<accession>A0A921YPL1</accession>
<sequence>MSNRHMRRALERLQLQYPMPNPDLEPLELEEVPELALPDINPYQELAAILDYENEERSTPSDPEFDFDQELVTSPEPDHESDSESRAADDIGPNPDSEPAGVPQPGHSVLNQLPSRSLDPVVNWLLNRSLDPVVNWLLNRSLDPVVNWLPSGVLAAEPQPGSSGEPDAKSESGLEADRPIEPKPGPSNYKPSRRSRRRANRRQRLLDELEEIERNCEERRAAASKEDDERSDDLTDRLSPSTRSIFSTDNGSPGPYDEVHVANKFPSGESESSFTVESNESSGAEYVCITPDPYRNGLLEVEDTDESMTIPSLASNQRDSYYSPTPPSSVESLTKSYDDAFEVWQVNEEVADALLTIKSHIMRVTPEMRRLFGSDVPVDKRRKKTPRERILRKSIIIEYPEDLLRPYNHSLTMSSCKGPNNTVIFMFDHTPEHQKLHREFLDMVRMGGSKLLLNLDAAQENIHVESMIEIFDAMCRDDNFGGAHHLIQVIVAMLQYATKPSFNLADRQCRLPYRYIENRPFHIAMLKYMYLLSNKARHRTALEMCKMMFNLDPTDPLALLFVIDTFALRAREFRWLVDVLEFWSYDRNANLMFNMLFSHSLAFFHLVKKSEDETDQRFAGELLQNAIIRFPYVITAIMSNIDSPAFRELKESEFYGQFARSSTSASMIKLMDIYARLTWPRWYEPVVVGWFLHNARVMAEQYIVDPEIQSSAHFYATYRARMFVGLPEEVLRHFCIVSPISNWVLDGIEVPVVSSFDGFDPLPPPDEIDRYGYKTRPASPVPMPTDWVDWLEDGEVLNIDFDDIDVGSYDYTYTQTVVVRHRHKGRGMANRGPFPSGSTADEGRKGNGRNLTRRLNEIPRARHFQNHFR</sequence>
<dbReference type="PANTHER" id="PTHR22684">
    <property type="entry name" value="NULP1-RELATED"/>
    <property type="match status" value="1"/>
</dbReference>
<reference evidence="2" key="1">
    <citation type="journal article" date="2016" name="Insect Biochem. Mol. Biol.">
        <title>Multifaceted biological insights from a draft genome sequence of the tobacco hornworm moth, Manduca sexta.</title>
        <authorList>
            <person name="Kanost M.R."/>
            <person name="Arrese E.L."/>
            <person name="Cao X."/>
            <person name="Chen Y.R."/>
            <person name="Chellapilla S."/>
            <person name="Goldsmith M.R."/>
            <person name="Grosse-Wilde E."/>
            <person name="Heckel D.G."/>
            <person name="Herndon N."/>
            <person name="Jiang H."/>
            <person name="Papanicolaou A."/>
            <person name="Qu J."/>
            <person name="Soulages J.L."/>
            <person name="Vogel H."/>
            <person name="Walters J."/>
            <person name="Waterhouse R.M."/>
            <person name="Ahn S.J."/>
            <person name="Almeida F.C."/>
            <person name="An C."/>
            <person name="Aqrawi P."/>
            <person name="Bretschneider A."/>
            <person name="Bryant W.B."/>
            <person name="Bucks S."/>
            <person name="Chao H."/>
            <person name="Chevignon G."/>
            <person name="Christen J.M."/>
            <person name="Clarke D.F."/>
            <person name="Dittmer N.T."/>
            <person name="Ferguson L.C.F."/>
            <person name="Garavelou S."/>
            <person name="Gordon K.H.J."/>
            <person name="Gunaratna R.T."/>
            <person name="Han Y."/>
            <person name="Hauser F."/>
            <person name="He Y."/>
            <person name="Heidel-Fischer H."/>
            <person name="Hirsh A."/>
            <person name="Hu Y."/>
            <person name="Jiang H."/>
            <person name="Kalra D."/>
            <person name="Klinner C."/>
            <person name="Konig C."/>
            <person name="Kovar C."/>
            <person name="Kroll A.R."/>
            <person name="Kuwar S.S."/>
            <person name="Lee S.L."/>
            <person name="Lehman R."/>
            <person name="Li K."/>
            <person name="Li Z."/>
            <person name="Liang H."/>
            <person name="Lovelace S."/>
            <person name="Lu Z."/>
            <person name="Mansfield J.H."/>
            <person name="McCulloch K.J."/>
            <person name="Mathew T."/>
            <person name="Morton B."/>
            <person name="Muzny D.M."/>
            <person name="Neunemann D."/>
            <person name="Ongeri F."/>
            <person name="Pauchet Y."/>
            <person name="Pu L.L."/>
            <person name="Pyrousis I."/>
            <person name="Rao X.J."/>
            <person name="Redding A."/>
            <person name="Roesel C."/>
            <person name="Sanchez-Gracia A."/>
            <person name="Schaack S."/>
            <person name="Shukla A."/>
            <person name="Tetreau G."/>
            <person name="Wang Y."/>
            <person name="Xiong G.H."/>
            <person name="Traut W."/>
            <person name="Walsh T.K."/>
            <person name="Worley K.C."/>
            <person name="Wu D."/>
            <person name="Wu W."/>
            <person name="Wu Y.Q."/>
            <person name="Zhang X."/>
            <person name="Zou Z."/>
            <person name="Zucker H."/>
            <person name="Briscoe A.D."/>
            <person name="Burmester T."/>
            <person name="Clem R.J."/>
            <person name="Feyereisen R."/>
            <person name="Grimmelikhuijzen C.J.P."/>
            <person name="Hamodrakas S.J."/>
            <person name="Hansson B.S."/>
            <person name="Huguet E."/>
            <person name="Jermiin L.S."/>
            <person name="Lan Q."/>
            <person name="Lehman H.K."/>
            <person name="Lorenzen M."/>
            <person name="Merzendorfer H."/>
            <person name="Michalopoulos I."/>
            <person name="Morton D.B."/>
            <person name="Muthukrishnan S."/>
            <person name="Oakeshott J.G."/>
            <person name="Palmer W."/>
            <person name="Park Y."/>
            <person name="Passarelli A.L."/>
            <person name="Rozas J."/>
            <person name="Schwartz L.M."/>
            <person name="Smith W."/>
            <person name="Southgate A."/>
            <person name="Vilcinskas A."/>
            <person name="Vogt R."/>
            <person name="Wang P."/>
            <person name="Werren J."/>
            <person name="Yu X.Q."/>
            <person name="Zhou J.J."/>
            <person name="Brown S.J."/>
            <person name="Scherer S.E."/>
            <person name="Richards S."/>
            <person name="Blissard G.W."/>
        </authorList>
    </citation>
    <scope>NUCLEOTIDE SEQUENCE</scope>
</reference>
<feature type="region of interest" description="Disordered" evidence="1">
    <location>
        <begin position="219"/>
        <end position="256"/>
    </location>
</feature>
<dbReference type="AlphaFoldDB" id="A0A921YPL1"/>